<dbReference type="PIRSF" id="PIRSF037938">
    <property type="entry name" value="SIR2_euk"/>
    <property type="match status" value="1"/>
</dbReference>
<accession>A0A2S5B4X2</accession>
<evidence type="ECO:0000256" key="11">
    <source>
        <dbReference type="PROSITE-ProRule" id="PRU00236"/>
    </source>
</evidence>
<dbReference type="AlphaFoldDB" id="A0A2S5B4X2"/>
<dbReference type="InterPro" id="IPR029035">
    <property type="entry name" value="DHS-like_NAD/FAD-binding_dom"/>
</dbReference>
<feature type="compositionally biased region" description="Basic and acidic residues" evidence="12">
    <location>
        <begin position="372"/>
        <end position="382"/>
    </location>
</feature>
<feature type="binding site" evidence="10 11">
    <location>
        <position position="183"/>
    </location>
    <ligand>
        <name>Zn(2+)</name>
        <dbReference type="ChEBI" id="CHEBI:29105"/>
    </ligand>
</feature>
<feature type="binding site" evidence="9">
    <location>
        <begin position="59"/>
        <end position="61"/>
    </location>
    <ligand>
        <name>NAD(+)</name>
        <dbReference type="ChEBI" id="CHEBI:57540"/>
    </ligand>
</feature>
<name>A0A2S5B4X2_9BASI</name>
<proteinExistence type="inferred from homology"/>
<evidence type="ECO:0000256" key="3">
    <source>
        <dbReference type="ARBA" id="ARBA00022679"/>
    </source>
</evidence>
<protein>
    <recommendedName>
        <fullName evidence="7">NAD-dependent protein deacetylase</fullName>
        <ecNumber evidence="7">2.3.1.286</ecNumber>
    </recommendedName>
</protein>
<keyword evidence="15" id="KW-1185">Reference proteome</keyword>
<sequence>MATSSGKPAASTSHRVFPHLKPTDEPNLDDVARLIKDGKAKRIMVMAGAGISTSAGIPDFRSPGTGLYDNLAKYDLPYPEAIFDVDYLEERPEAFYTLAKELYPGNFRPTPSHYFFRLLQDKGLLHGLWTQNIDTLERIAGVEDERLVEAHGSFATAKCLRCGKVYDKDDIKPQIMLGEVVRCQGQGCKKRKDALIKPEIVFFGEGLPDKFFSRMNDFASCDLLIVVGTSLSVGPFNSLMHRVPSSCPRLLVNLESVGEIEHARSTVGFDFEGANGKPIRDVRKLAKADDAFEELCELLGWSAELQRIRREGWRALDAADGSNTAEQVEPQAEERQTEVLEAVEAAVDRSSEQASTSSKEVDELAKGVASVELDRTGDRKDNTAASEGAAAPGEDKKAAL</sequence>
<feature type="active site" description="Proton acceptor" evidence="8 11">
    <location>
        <position position="151"/>
    </location>
</feature>
<comment type="subcellular location">
    <subcellularLocation>
        <location evidence="1">Mitochondrion</location>
    </subcellularLocation>
</comment>
<evidence type="ECO:0000259" key="13">
    <source>
        <dbReference type="PROSITE" id="PS50305"/>
    </source>
</evidence>
<dbReference type="EMBL" id="PJQD01000072">
    <property type="protein sequence ID" value="POY71832.1"/>
    <property type="molecule type" value="Genomic_DNA"/>
</dbReference>
<evidence type="ECO:0000256" key="12">
    <source>
        <dbReference type="SAM" id="MobiDB-lite"/>
    </source>
</evidence>
<feature type="binding site" evidence="9">
    <location>
        <begin position="229"/>
        <end position="230"/>
    </location>
    <ligand>
        <name>NAD(+)</name>
        <dbReference type="ChEBI" id="CHEBI:57540"/>
    </ligand>
</feature>
<dbReference type="GO" id="GO:0008270">
    <property type="term" value="F:zinc ion binding"/>
    <property type="evidence" value="ECO:0007669"/>
    <property type="project" value="UniProtKB-UniRule"/>
</dbReference>
<feature type="region of interest" description="Disordered" evidence="12">
    <location>
        <begin position="346"/>
        <end position="400"/>
    </location>
</feature>
<feature type="domain" description="Deacetylase sirtuin-type" evidence="13">
    <location>
        <begin position="21"/>
        <end position="302"/>
    </location>
</feature>
<feature type="binding site" evidence="10 11">
    <location>
        <position position="162"/>
    </location>
    <ligand>
        <name>Zn(2+)</name>
        <dbReference type="ChEBI" id="CHEBI:29105"/>
    </ligand>
</feature>
<feature type="binding site" evidence="10 11">
    <location>
        <position position="159"/>
    </location>
    <ligand>
        <name>Zn(2+)</name>
        <dbReference type="ChEBI" id="CHEBI:29105"/>
    </ligand>
</feature>
<evidence type="ECO:0000256" key="1">
    <source>
        <dbReference type="ARBA" id="ARBA00004173"/>
    </source>
</evidence>
<feature type="region of interest" description="Disordered" evidence="12">
    <location>
        <begin position="1"/>
        <end position="24"/>
    </location>
</feature>
<keyword evidence="5 7" id="KW-0862">Zinc</keyword>
<comment type="catalytic activity">
    <reaction evidence="7">
        <text>N(6)-acetyl-L-lysyl-[protein] + NAD(+) + H2O = 2''-O-acetyl-ADP-D-ribose + nicotinamide + L-lysyl-[protein]</text>
        <dbReference type="Rhea" id="RHEA:43636"/>
        <dbReference type="Rhea" id="RHEA-COMP:9752"/>
        <dbReference type="Rhea" id="RHEA-COMP:10731"/>
        <dbReference type="ChEBI" id="CHEBI:15377"/>
        <dbReference type="ChEBI" id="CHEBI:17154"/>
        <dbReference type="ChEBI" id="CHEBI:29969"/>
        <dbReference type="ChEBI" id="CHEBI:57540"/>
        <dbReference type="ChEBI" id="CHEBI:61930"/>
        <dbReference type="ChEBI" id="CHEBI:83767"/>
        <dbReference type="EC" id="2.3.1.286"/>
    </reaction>
</comment>
<dbReference type="PROSITE" id="PS50305">
    <property type="entry name" value="SIRTUIN"/>
    <property type="match status" value="1"/>
</dbReference>
<reference evidence="14 15" key="1">
    <citation type="journal article" date="2018" name="Front. Microbiol.">
        <title>Prospects for Fungal Bioremediation of Acidic Radioactive Waste Sites: Characterization and Genome Sequence of Rhodotorula taiwanensis MD1149.</title>
        <authorList>
            <person name="Tkavc R."/>
            <person name="Matrosova V.Y."/>
            <person name="Grichenko O.E."/>
            <person name="Gostincar C."/>
            <person name="Volpe R.P."/>
            <person name="Klimenkova P."/>
            <person name="Gaidamakova E.K."/>
            <person name="Zhou C.E."/>
            <person name="Stewart B.J."/>
            <person name="Lyman M.G."/>
            <person name="Malfatti S.A."/>
            <person name="Rubinfeld B."/>
            <person name="Courtot M."/>
            <person name="Singh J."/>
            <person name="Dalgard C.L."/>
            <person name="Hamilton T."/>
            <person name="Frey K.G."/>
            <person name="Gunde-Cimerman N."/>
            <person name="Dugan L."/>
            <person name="Daly M.J."/>
        </authorList>
    </citation>
    <scope>NUCLEOTIDE SEQUENCE [LARGE SCALE GENOMIC DNA]</scope>
    <source>
        <strain evidence="14 15">MD1149</strain>
    </source>
</reference>
<dbReference type="InterPro" id="IPR050134">
    <property type="entry name" value="NAD-dep_sirtuin_deacylases"/>
</dbReference>
<evidence type="ECO:0000256" key="4">
    <source>
        <dbReference type="ARBA" id="ARBA00022723"/>
    </source>
</evidence>
<keyword evidence="3 7" id="KW-0808">Transferase</keyword>
<dbReference type="InterPro" id="IPR026591">
    <property type="entry name" value="Sirtuin_cat_small_dom_sf"/>
</dbReference>
<dbReference type="GO" id="GO:0005634">
    <property type="term" value="C:nucleus"/>
    <property type="evidence" value="ECO:0007669"/>
    <property type="project" value="TreeGrafter"/>
</dbReference>
<dbReference type="PANTHER" id="PTHR11085">
    <property type="entry name" value="NAD-DEPENDENT PROTEIN DEACYLASE SIRTUIN-5, MITOCHONDRIAL-RELATED"/>
    <property type="match status" value="1"/>
</dbReference>
<gene>
    <name evidence="14" type="ORF">BMF94_5193</name>
</gene>
<dbReference type="Gene3D" id="3.30.1600.10">
    <property type="entry name" value="SIR2/SIRT2 'Small Domain"/>
    <property type="match status" value="1"/>
</dbReference>
<feature type="binding site" evidence="9">
    <location>
        <begin position="131"/>
        <end position="134"/>
    </location>
    <ligand>
        <name>NAD(+)</name>
        <dbReference type="ChEBI" id="CHEBI:57540"/>
    </ligand>
</feature>
<dbReference type="SUPFAM" id="SSF52467">
    <property type="entry name" value="DHS-like NAD/FAD-binding domain"/>
    <property type="match status" value="1"/>
</dbReference>
<evidence type="ECO:0000256" key="10">
    <source>
        <dbReference type="PIRSR" id="PIRSR037938-3"/>
    </source>
</evidence>
<comment type="cofactor">
    <cofactor evidence="10">
        <name>Zn(2+)</name>
        <dbReference type="ChEBI" id="CHEBI:29105"/>
    </cofactor>
    <text evidence="10">Binds 1 zinc ion per subunit.</text>
</comment>
<dbReference type="Proteomes" id="UP000237144">
    <property type="component" value="Unassembled WGS sequence"/>
</dbReference>
<dbReference type="GO" id="GO:0070403">
    <property type="term" value="F:NAD+ binding"/>
    <property type="evidence" value="ECO:0007669"/>
    <property type="project" value="UniProtKB-UniRule"/>
</dbReference>
<dbReference type="Gene3D" id="3.40.50.1220">
    <property type="entry name" value="TPP-binding domain"/>
    <property type="match status" value="1"/>
</dbReference>
<dbReference type="InterPro" id="IPR017328">
    <property type="entry name" value="Sirtuin_class_I"/>
</dbReference>
<evidence type="ECO:0000256" key="5">
    <source>
        <dbReference type="ARBA" id="ARBA00022833"/>
    </source>
</evidence>
<evidence type="ECO:0000256" key="9">
    <source>
        <dbReference type="PIRSR" id="PIRSR037938-2"/>
    </source>
</evidence>
<feature type="binding site" evidence="9">
    <location>
        <begin position="49"/>
        <end position="53"/>
    </location>
    <ligand>
        <name>NAD(+)</name>
        <dbReference type="ChEBI" id="CHEBI:57540"/>
    </ligand>
</feature>
<dbReference type="CDD" id="cd01408">
    <property type="entry name" value="SIRT1"/>
    <property type="match status" value="1"/>
</dbReference>
<keyword evidence="6 7" id="KW-0520">NAD</keyword>
<dbReference type="OrthoDB" id="420264at2759"/>
<dbReference type="STRING" id="741276.A0A2S5B4X2"/>
<dbReference type="InterPro" id="IPR003000">
    <property type="entry name" value="Sirtuin"/>
</dbReference>
<evidence type="ECO:0000256" key="7">
    <source>
        <dbReference type="PIRNR" id="PIRNR037938"/>
    </source>
</evidence>
<dbReference type="GO" id="GO:0005739">
    <property type="term" value="C:mitochondrion"/>
    <property type="evidence" value="ECO:0007669"/>
    <property type="project" value="UniProtKB-SubCell"/>
</dbReference>
<evidence type="ECO:0000256" key="6">
    <source>
        <dbReference type="ARBA" id="ARBA00023027"/>
    </source>
</evidence>
<evidence type="ECO:0000313" key="14">
    <source>
        <dbReference type="EMBL" id="POY71832.1"/>
    </source>
</evidence>
<dbReference type="GO" id="GO:0017136">
    <property type="term" value="F:histone deacetylase activity, NAD-dependent"/>
    <property type="evidence" value="ECO:0007669"/>
    <property type="project" value="InterPro"/>
</dbReference>
<feature type="compositionally biased region" description="Polar residues" evidence="12">
    <location>
        <begin position="1"/>
        <end position="14"/>
    </location>
</feature>
<feature type="binding site" evidence="10 11">
    <location>
        <position position="188"/>
    </location>
    <ligand>
        <name>Zn(2+)</name>
        <dbReference type="ChEBI" id="CHEBI:29105"/>
    </ligand>
</feature>
<evidence type="ECO:0000256" key="8">
    <source>
        <dbReference type="PIRSR" id="PIRSR037938-1"/>
    </source>
</evidence>
<dbReference type="InterPro" id="IPR026590">
    <property type="entry name" value="Ssirtuin_cat_dom"/>
</dbReference>
<dbReference type="EC" id="2.3.1.286" evidence="7"/>
<dbReference type="Pfam" id="PF02146">
    <property type="entry name" value="SIR2"/>
    <property type="match status" value="1"/>
</dbReference>
<dbReference type="PANTHER" id="PTHR11085:SF6">
    <property type="entry name" value="NAD-DEPENDENT PROTEIN DEACETYLASE SIRTUIN-2"/>
    <property type="match status" value="1"/>
</dbReference>
<comment type="similarity">
    <text evidence="2 7">Belongs to the sirtuin family. Class I subfamily.</text>
</comment>
<organism evidence="14 15">
    <name type="scientific">Rhodotorula taiwanensis</name>
    <dbReference type="NCBI Taxonomy" id="741276"/>
    <lineage>
        <taxon>Eukaryota</taxon>
        <taxon>Fungi</taxon>
        <taxon>Dikarya</taxon>
        <taxon>Basidiomycota</taxon>
        <taxon>Pucciniomycotina</taxon>
        <taxon>Microbotryomycetes</taxon>
        <taxon>Sporidiobolales</taxon>
        <taxon>Sporidiobolaceae</taxon>
        <taxon>Rhodotorula</taxon>
    </lineage>
</organism>
<feature type="binding site" evidence="9">
    <location>
        <begin position="253"/>
        <end position="255"/>
    </location>
    <ligand>
        <name>NAD(+)</name>
        <dbReference type="ChEBI" id="CHEBI:57540"/>
    </ligand>
</feature>
<evidence type="ECO:0000256" key="2">
    <source>
        <dbReference type="ARBA" id="ARBA00006924"/>
    </source>
</evidence>
<keyword evidence="4 7" id="KW-0479">Metal-binding</keyword>
<comment type="caution">
    <text evidence="14">The sequence shown here is derived from an EMBL/GenBank/DDBJ whole genome shotgun (WGS) entry which is preliminary data.</text>
</comment>
<evidence type="ECO:0000313" key="15">
    <source>
        <dbReference type="Proteomes" id="UP000237144"/>
    </source>
</evidence>